<feature type="transmembrane region" description="Helical" evidence="1">
    <location>
        <begin position="223"/>
        <end position="245"/>
    </location>
</feature>
<feature type="transmembrane region" description="Helical" evidence="1">
    <location>
        <begin position="175"/>
        <end position="203"/>
    </location>
</feature>
<keyword evidence="1" id="KW-1133">Transmembrane helix</keyword>
<feature type="transmembrane region" description="Helical" evidence="1">
    <location>
        <begin position="144"/>
        <end position="168"/>
    </location>
</feature>
<dbReference type="EMBL" id="LHUR01000022">
    <property type="protein sequence ID" value="KOA19755.1"/>
    <property type="molecule type" value="Genomic_DNA"/>
</dbReference>
<keyword evidence="3" id="KW-1185">Reference proteome</keyword>
<feature type="transmembrane region" description="Helical" evidence="1">
    <location>
        <begin position="58"/>
        <end position="82"/>
    </location>
</feature>
<name>A0A0L6Z9W2_9CLOT</name>
<proteinExistence type="predicted"/>
<evidence type="ECO:0000313" key="3">
    <source>
        <dbReference type="Proteomes" id="UP000037043"/>
    </source>
</evidence>
<sequence>MAGFKAALINELEKLYRKKKVIVAALVSLMFIILGQLSITVIRSGFGIRGVSSTEFPLLVLSVVVNTILPLFTALITIDSFSGEFSHNTMKITITRPVTRLKFFAAKISSIFIFVLINLMFVMIFSTIVGIIFNSNSFTLQGIIRILGSYLVTLIPMTVLALIIVLLTNILHSGISVFFVTILIFLLFKGLGIIFSSYSSLLFTSMLDWYKIWITSNISILKIFRQFMIMLSYDILLFTGAYYLFDKKGF</sequence>
<dbReference type="PANTHER" id="PTHR37305">
    <property type="entry name" value="INTEGRAL MEMBRANE PROTEIN-RELATED"/>
    <property type="match status" value="1"/>
</dbReference>
<gene>
    <name evidence="2" type="ORF">CLHOM_18440</name>
</gene>
<dbReference type="RefSeq" id="WP_052221384.1">
    <property type="nucleotide sequence ID" value="NZ_LHUR01000022.1"/>
</dbReference>
<dbReference type="Pfam" id="PF12730">
    <property type="entry name" value="ABC2_membrane_4"/>
    <property type="match status" value="1"/>
</dbReference>
<dbReference type="PATRIC" id="fig|1121318.3.peg.1861"/>
<reference evidence="3" key="1">
    <citation type="submission" date="2015-08" db="EMBL/GenBank/DDBJ databases">
        <title>Genome sequence of the strict anaerobe Clostridium homopropionicum LuHBu1 (DSM 5847T).</title>
        <authorList>
            <person name="Poehlein A."/>
            <person name="Beck M."/>
            <person name="Schiel-Bengelsdorf B."/>
            <person name="Bengelsdorf F.R."/>
            <person name="Daniel R."/>
            <person name="Duerre P."/>
        </authorList>
    </citation>
    <scope>NUCLEOTIDE SEQUENCE [LARGE SCALE GENOMIC DNA]</scope>
    <source>
        <strain evidence="3">DSM 5847</strain>
    </source>
</reference>
<dbReference type="PANTHER" id="PTHR37305:SF1">
    <property type="entry name" value="MEMBRANE PROTEIN"/>
    <property type="match status" value="1"/>
</dbReference>
<evidence type="ECO:0000313" key="2">
    <source>
        <dbReference type="EMBL" id="KOA19755.1"/>
    </source>
</evidence>
<feature type="transmembrane region" description="Helical" evidence="1">
    <location>
        <begin position="103"/>
        <end position="132"/>
    </location>
</feature>
<evidence type="ECO:0000256" key="1">
    <source>
        <dbReference type="SAM" id="Phobius"/>
    </source>
</evidence>
<accession>A0A0L6Z9W2</accession>
<dbReference type="STRING" id="36844.SAMN04488501_102150"/>
<organism evidence="2 3">
    <name type="scientific">Clostridium homopropionicum DSM 5847</name>
    <dbReference type="NCBI Taxonomy" id="1121318"/>
    <lineage>
        <taxon>Bacteria</taxon>
        <taxon>Bacillati</taxon>
        <taxon>Bacillota</taxon>
        <taxon>Clostridia</taxon>
        <taxon>Eubacteriales</taxon>
        <taxon>Clostridiaceae</taxon>
        <taxon>Clostridium</taxon>
    </lineage>
</organism>
<feature type="transmembrane region" description="Helical" evidence="1">
    <location>
        <begin position="21"/>
        <end position="46"/>
    </location>
</feature>
<dbReference type="Proteomes" id="UP000037043">
    <property type="component" value="Unassembled WGS sequence"/>
</dbReference>
<comment type="caution">
    <text evidence="2">The sequence shown here is derived from an EMBL/GenBank/DDBJ whole genome shotgun (WGS) entry which is preliminary data.</text>
</comment>
<dbReference type="AlphaFoldDB" id="A0A0L6Z9W2"/>
<keyword evidence="1" id="KW-0812">Transmembrane</keyword>
<protein>
    <submittedName>
        <fullName evidence="2">ABC-2 family transporter protein</fullName>
    </submittedName>
</protein>
<keyword evidence="1" id="KW-0472">Membrane</keyword>